<dbReference type="Pfam" id="PF14534">
    <property type="entry name" value="DUF4440"/>
    <property type="match status" value="1"/>
</dbReference>
<dbReference type="SUPFAM" id="SSF54427">
    <property type="entry name" value="NTF2-like"/>
    <property type="match status" value="1"/>
</dbReference>
<keyword evidence="4" id="KW-1185">Reference proteome</keyword>
<evidence type="ECO:0000259" key="2">
    <source>
        <dbReference type="Pfam" id="PF14534"/>
    </source>
</evidence>
<feature type="chain" id="PRO_5046122990" evidence="1">
    <location>
        <begin position="26"/>
        <end position="160"/>
    </location>
</feature>
<reference evidence="3 4" key="1">
    <citation type="submission" date="2024-09" db="EMBL/GenBank/DDBJ databases">
        <authorList>
            <person name="Sun Q."/>
            <person name="Mori K."/>
        </authorList>
    </citation>
    <scope>NUCLEOTIDE SEQUENCE [LARGE SCALE GENOMIC DNA]</scope>
    <source>
        <strain evidence="3 4">CCM 7706</strain>
    </source>
</reference>
<feature type="domain" description="DUF4440" evidence="2">
    <location>
        <begin position="53"/>
        <end position="149"/>
    </location>
</feature>
<evidence type="ECO:0000313" key="3">
    <source>
        <dbReference type="EMBL" id="MFC0205102.1"/>
    </source>
</evidence>
<dbReference type="InterPro" id="IPR027843">
    <property type="entry name" value="DUF4440"/>
</dbReference>
<gene>
    <name evidence="3" type="ORF">ACFFJC_12585</name>
</gene>
<evidence type="ECO:0000313" key="4">
    <source>
        <dbReference type="Proteomes" id="UP001589798"/>
    </source>
</evidence>
<dbReference type="Proteomes" id="UP001589798">
    <property type="component" value="Unassembled WGS sequence"/>
</dbReference>
<proteinExistence type="predicted"/>
<dbReference type="RefSeq" id="WP_379487836.1">
    <property type="nucleotide sequence ID" value="NZ_JBHLWK010000015.1"/>
</dbReference>
<name>A0ABV6CX00_9SPHN</name>
<accession>A0ABV6CX00</accession>
<protein>
    <submittedName>
        <fullName evidence="3">Nuclear transport factor 2 family protein</fullName>
    </submittedName>
</protein>
<sequence length="160" mass="17617">MKAVLGWAAALASLATLSLPGALQARTPGEDPLWDAARAEIWTKELAIYEGRGRGDLSLYLGNTARDYLAWPPFNEVPKGNEGLQATGAQMAGKTQERLEMTFLDMALNGDTAVVYYKTHRTMRADGTPADEHFEVTHTWVRQDGTWKVLGGMARARPLR</sequence>
<organism evidence="3 4">
    <name type="scientific">Novosphingobium soli</name>
    <dbReference type="NCBI Taxonomy" id="574956"/>
    <lineage>
        <taxon>Bacteria</taxon>
        <taxon>Pseudomonadati</taxon>
        <taxon>Pseudomonadota</taxon>
        <taxon>Alphaproteobacteria</taxon>
        <taxon>Sphingomonadales</taxon>
        <taxon>Sphingomonadaceae</taxon>
        <taxon>Novosphingobium</taxon>
    </lineage>
</organism>
<keyword evidence="1" id="KW-0732">Signal</keyword>
<evidence type="ECO:0000256" key="1">
    <source>
        <dbReference type="SAM" id="SignalP"/>
    </source>
</evidence>
<comment type="caution">
    <text evidence="3">The sequence shown here is derived from an EMBL/GenBank/DDBJ whole genome shotgun (WGS) entry which is preliminary data.</text>
</comment>
<dbReference type="InterPro" id="IPR032710">
    <property type="entry name" value="NTF2-like_dom_sf"/>
</dbReference>
<feature type="signal peptide" evidence="1">
    <location>
        <begin position="1"/>
        <end position="25"/>
    </location>
</feature>
<dbReference type="Gene3D" id="3.10.450.50">
    <property type="match status" value="1"/>
</dbReference>
<dbReference type="EMBL" id="JBHLWK010000015">
    <property type="protein sequence ID" value="MFC0205102.1"/>
    <property type="molecule type" value="Genomic_DNA"/>
</dbReference>